<proteinExistence type="predicted"/>
<name>A0ABU9SQL9_9ALTE</name>
<comment type="caution">
    <text evidence="1">The sequence shown here is derived from an EMBL/GenBank/DDBJ whole genome shotgun (WGS) entry which is preliminary data.</text>
</comment>
<organism evidence="1 2">
    <name type="scientific">Paraglaciecola mesophila</name>
    <dbReference type="NCBI Taxonomy" id="197222"/>
    <lineage>
        <taxon>Bacteria</taxon>
        <taxon>Pseudomonadati</taxon>
        <taxon>Pseudomonadota</taxon>
        <taxon>Gammaproteobacteria</taxon>
        <taxon>Alteromonadales</taxon>
        <taxon>Alteromonadaceae</taxon>
        <taxon>Paraglaciecola</taxon>
    </lineage>
</organism>
<dbReference type="SUPFAM" id="SSF52200">
    <property type="entry name" value="Toll/Interleukin receptor TIR domain"/>
    <property type="match status" value="1"/>
</dbReference>
<protein>
    <recommendedName>
        <fullName evidence="3">TIR domain-containing protein</fullName>
    </recommendedName>
</protein>
<dbReference type="EMBL" id="JBBMQS010000001">
    <property type="protein sequence ID" value="MEM5495828.1"/>
    <property type="molecule type" value="Genomic_DNA"/>
</dbReference>
<evidence type="ECO:0008006" key="3">
    <source>
        <dbReference type="Google" id="ProtNLM"/>
    </source>
</evidence>
<dbReference type="RefSeq" id="WP_342880509.1">
    <property type="nucleotide sequence ID" value="NZ_JBBMQS010000001.1"/>
</dbReference>
<reference evidence="1 2" key="1">
    <citation type="submission" date="2024-03" db="EMBL/GenBank/DDBJ databases">
        <title>Community enrichment and isolation of bacterial strains for fucoidan degradation.</title>
        <authorList>
            <person name="Sichert A."/>
        </authorList>
    </citation>
    <scope>NUCLEOTIDE SEQUENCE [LARGE SCALE GENOMIC DNA]</scope>
    <source>
        <strain evidence="1 2">AS12</strain>
    </source>
</reference>
<accession>A0ABU9SQL9</accession>
<gene>
    <name evidence="1" type="ORF">WNY77_00315</name>
</gene>
<evidence type="ECO:0000313" key="2">
    <source>
        <dbReference type="Proteomes" id="UP001461163"/>
    </source>
</evidence>
<sequence>MNIFVSYTTRDKVIDRQLLEDASEILSAYGSFYIDLLHNDSQDKQAYVCHMLSQSDVLVLIESCSIKESSWVLWELCEAERIGIPVLYIPAMSSKKEILKNIRFKLNSEFKKLTKRTSKDALTRAA</sequence>
<dbReference type="Proteomes" id="UP001461163">
    <property type="component" value="Unassembled WGS sequence"/>
</dbReference>
<keyword evidence="2" id="KW-1185">Reference proteome</keyword>
<dbReference type="InterPro" id="IPR035897">
    <property type="entry name" value="Toll_tir_struct_dom_sf"/>
</dbReference>
<evidence type="ECO:0000313" key="1">
    <source>
        <dbReference type="EMBL" id="MEM5495828.1"/>
    </source>
</evidence>